<accession>A0A399EBN6</accession>
<evidence type="ECO:0000313" key="3">
    <source>
        <dbReference type="EMBL" id="RIH82067.1"/>
    </source>
</evidence>
<comment type="caution">
    <text evidence="3">The sequence shown here is derived from an EMBL/GenBank/DDBJ whole genome shotgun (WGS) entry which is preliminary data.</text>
</comment>
<keyword evidence="3" id="KW-0560">Oxidoreductase</keyword>
<feature type="domain" description="XdhC Rossmann" evidence="2">
    <location>
        <begin position="192"/>
        <end position="335"/>
    </location>
</feature>
<dbReference type="PANTHER" id="PTHR30388:SF6">
    <property type="entry name" value="XANTHINE DEHYDROGENASE SUBUNIT A-RELATED"/>
    <property type="match status" value="1"/>
</dbReference>
<dbReference type="InterPro" id="IPR052698">
    <property type="entry name" value="MoCofactor_Util/Proc"/>
</dbReference>
<dbReference type="Proteomes" id="UP000265715">
    <property type="component" value="Unassembled WGS sequence"/>
</dbReference>
<dbReference type="EMBL" id="QXDL01000136">
    <property type="protein sequence ID" value="RIH82067.1"/>
    <property type="molecule type" value="Genomic_DNA"/>
</dbReference>
<dbReference type="InterPro" id="IPR003777">
    <property type="entry name" value="XdhC_CoxI"/>
</dbReference>
<dbReference type="Pfam" id="PF13478">
    <property type="entry name" value="XdhC_C"/>
    <property type="match status" value="1"/>
</dbReference>
<proteinExistence type="predicted"/>
<dbReference type="EC" id="1.17.1.4" evidence="3"/>
<protein>
    <submittedName>
        <fullName evidence="3">Putative xanthine dehydrogenase subunit A</fullName>
        <ecNumber evidence="3">1.17.1.4</ecNumber>
    </submittedName>
</protein>
<gene>
    <name evidence="3" type="primary">pucA</name>
    <name evidence="3" type="ORF">Mterra_02835</name>
</gene>
<dbReference type="Gene3D" id="3.40.50.720">
    <property type="entry name" value="NAD(P)-binding Rossmann-like Domain"/>
    <property type="match status" value="1"/>
</dbReference>
<evidence type="ECO:0000259" key="1">
    <source>
        <dbReference type="Pfam" id="PF02625"/>
    </source>
</evidence>
<evidence type="ECO:0000313" key="4">
    <source>
        <dbReference type="Proteomes" id="UP000265715"/>
    </source>
</evidence>
<sequence length="363" mass="39065">MLQGIREARAAGEPVAWATIVGVTGSAYRREGTRMLVRRDGSYTCMLSGGCLEPEIVEVAQQVMRDGQPVRTEYNLDEEVMWGLGIGCGGAVDVYIEPVQDEPVTNRWLEALERGELAVLATPLEPGLGRLFVGEAASAGALADAGLEAQARARAHQVLQALQPRAATHALRASDGRTVPVFFDVSLPPAELVIFGAGHDAVPLSRLAVQLGFRVQVVDMRDKFALPSRFPGAQVRLLRPEHFARALEVGPRTFVLVMNHNLLIDQSTLAFALQTPAPYVGLLGPRSRFLKIAEGLAREGTPLTPEQLRRVRSPVGLAVGAETPEEVALSILAEVMALQRGYPAGFLNGLEGRIHDPTEAPVV</sequence>
<keyword evidence="4" id="KW-1185">Reference proteome</keyword>
<evidence type="ECO:0000259" key="2">
    <source>
        <dbReference type="Pfam" id="PF13478"/>
    </source>
</evidence>
<dbReference type="PANTHER" id="PTHR30388">
    <property type="entry name" value="ALDEHYDE OXIDOREDUCTASE MOLYBDENUM COFACTOR ASSEMBLY PROTEIN"/>
    <property type="match status" value="1"/>
</dbReference>
<feature type="domain" description="XdhC- CoxI" evidence="1">
    <location>
        <begin position="9"/>
        <end position="74"/>
    </location>
</feature>
<dbReference type="GO" id="GO:0004854">
    <property type="term" value="F:xanthine dehydrogenase activity"/>
    <property type="evidence" value="ECO:0007669"/>
    <property type="project" value="UniProtKB-EC"/>
</dbReference>
<dbReference type="Pfam" id="PF02625">
    <property type="entry name" value="XdhC_CoxI"/>
    <property type="match status" value="1"/>
</dbReference>
<organism evidence="3 4">
    <name type="scientific">Calidithermus terrae</name>
    <dbReference type="NCBI Taxonomy" id="1408545"/>
    <lineage>
        <taxon>Bacteria</taxon>
        <taxon>Thermotogati</taxon>
        <taxon>Deinococcota</taxon>
        <taxon>Deinococci</taxon>
        <taxon>Thermales</taxon>
        <taxon>Thermaceae</taxon>
        <taxon>Calidithermus</taxon>
    </lineage>
</organism>
<dbReference type="AlphaFoldDB" id="A0A399EBN6"/>
<name>A0A399EBN6_9DEIN</name>
<reference evidence="3 4" key="1">
    <citation type="submission" date="2018-08" db="EMBL/GenBank/DDBJ databases">
        <title>Meiothermus terrae DSM 26712 genome sequencing project.</title>
        <authorList>
            <person name="Da Costa M.S."/>
            <person name="Albuquerque L."/>
            <person name="Raposo P."/>
            <person name="Froufe H.J.C."/>
            <person name="Barroso C.S."/>
            <person name="Egas C."/>
        </authorList>
    </citation>
    <scope>NUCLEOTIDE SEQUENCE [LARGE SCALE GENOMIC DNA]</scope>
    <source>
        <strain evidence="3 4">DSM 26712</strain>
    </source>
</reference>
<dbReference type="InterPro" id="IPR027051">
    <property type="entry name" value="XdhC_Rossmann_dom"/>
</dbReference>